<feature type="transmembrane region" description="Helical" evidence="6">
    <location>
        <begin position="60"/>
        <end position="81"/>
    </location>
</feature>
<accession>A0A1G2BVL6</accession>
<dbReference type="Proteomes" id="UP000178109">
    <property type="component" value="Unassembled WGS sequence"/>
</dbReference>
<evidence type="ECO:0000256" key="2">
    <source>
        <dbReference type="ARBA" id="ARBA00022475"/>
    </source>
</evidence>
<dbReference type="Pfam" id="PF12679">
    <property type="entry name" value="ABC2_membrane_2"/>
    <property type="match status" value="1"/>
</dbReference>
<comment type="caution">
    <text evidence="7">The sequence shown here is derived from an EMBL/GenBank/DDBJ whole genome shotgun (WGS) entry which is preliminary data.</text>
</comment>
<organism evidence="7 8">
    <name type="scientific">Candidatus Komeilibacteria bacterium RIFCSPLOWO2_02_FULL_48_11</name>
    <dbReference type="NCBI Taxonomy" id="1798553"/>
    <lineage>
        <taxon>Bacteria</taxon>
        <taxon>Candidatus Komeiliibacteriota</taxon>
    </lineage>
</organism>
<feature type="transmembrane region" description="Helical" evidence="6">
    <location>
        <begin position="137"/>
        <end position="161"/>
    </location>
</feature>
<evidence type="ECO:0000256" key="6">
    <source>
        <dbReference type="SAM" id="Phobius"/>
    </source>
</evidence>
<evidence type="ECO:0000256" key="5">
    <source>
        <dbReference type="ARBA" id="ARBA00023136"/>
    </source>
</evidence>
<reference evidence="7 8" key="1">
    <citation type="journal article" date="2016" name="Nat. Commun.">
        <title>Thousands of microbial genomes shed light on interconnected biogeochemical processes in an aquifer system.</title>
        <authorList>
            <person name="Anantharaman K."/>
            <person name="Brown C.T."/>
            <person name="Hug L.A."/>
            <person name="Sharon I."/>
            <person name="Castelle C.J."/>
            <person name="Probst A.J."/>
            <person name="Thomas B.C."/>
            <person name="Singh A."/>
            <person name="Wilkins M.J."/>
            <person name="Karaoz U."/>
            <person name="Brodie E.L."/>
            <person name="Williams K.H."/>
            <person name="Hubbard S.S."/>
            <person name="Banfield J.F."/>
        </authorList>
    </citation>
    <scope>NUCLEOTIDE SEQUENCE [LARGE SCALE GENOMIC DNA]</scope>
</reference>
<dbReference type="PANTHER" id="PTHR30294:SF29">
    <property type="entry name" value="MULTIDRUG ABC TRANSPORTER PERMEASE YBHS-RELATED"/>
    <property type="match status" value="1"/>
</dbReference>
<feature type="transmembrane region" description="Helical" evidence="6">
    <location>
        <begin position="21"/>
        <end position="40"/>
    </location>
</feature>
<keyword evidence="3 6" id="KW-0812">Transmembrane</keyword>
<dbReference type="PANTHER" id="PTHR30294">
    <property type="entry name" value="MEMBRANE COMPONENT OF ABC TRANSPORTER YHHJ-RELATED"/>
    <property type="match status" value="1"/>
</dbReference>
<keyword evidence="5 6" id="KW-0472">Membrane</keyword>
<evidence type="ECO:0000313" key="8">
    <source>
        <dbReference type="Proteomes" id="UP000178109"/>
    </source>
</evidence>
<sequence>MNLSSTKTNLNRIHPIFKREFVSYFNSPIAYIFVAIFLIVTNWLFFQRFFLVGQINMRDWFALLPWVFLLLAPALTMRSWAEEKKSGTIEFLLTLPIRDIEVVLAKFFSSLAFLALTLLLSLSVPITLAFLGDLDGGVIFAGYVGALLLGAMYISIGLFISSLTSNQIVAFLLSLAALFVFFIIGSNNVLTFTSGPMAVVFRFLSSGAHFDSITKGIFDTRDILYYLSSIALFLYFNVQVIGSRKWK</sequence>
<comment type="subcellular location">
    <subcellularLocation>
        <location evidence="1">Cell membrane</location>
        <topology evidence="1">Multi-pass membrane protein</topology>
    </subcellularLocation>
</comment>
<dbReference type="GO" id="GO:0005886">
    <property type="term" value="C:plasma membrane"/>
    <property type="evidence" value="ECO:0007669"/>
    <property type="project" value="UniProtKB-SubCell"/>
</dbReference>
<dbReference type="AlphaFoldDB" id="A0A1G2BVL6"/>
<proteinExistence type="predicted"/>
<feature type="transmembrane region" description="Helical" evidence="6">
    <location>
        <begin position="223"/>
        <end position="242"/>
    </location>
</feature>
<evidence type="ECO:0000256" key="3">
    <source>
        <dbReference type="ARBA" id="ARBA00022692"/>
    </source>
</evidence>
<keyword evidence="2" id="KW-1003">Cell membrane</keyword>
<dbReference type="InterPro" id="IPR051449">
    <property type="entry name" value="ABC-2_transporter_component"/>
</dbReference>
<feature type="transmembrane region" description="Helical" evidence="6">
    <location>
        <begin position="168"/>
        <end position="190"/>
    </location>
</feature>
<keyword evidence="4 6" id="KW-1133">Transmembrane helix</keyword>
<evidence type="ECO:0000313" key="7">
    <source>
        <dbReference type="EMBL" id="OGY92267.1"/>
    </source>
</evidence>
<evidence type="ECO:0000256" key="4">
    <source>
        <dbReference type="ARBA" id="ARBA00022989"/>
    </source>
</evidence>
<name>A0A1G2BVL6_9BACT</name>
<dbReference type="STRING" id="1798553.A3H70_03435"/>
<dbReference type="GO" id="GO:0140359">
    <property type="term" value="F:ABC-type transporter activity"/>
    <property type="evidence" value="ECO:0007669"/>
    <property type="project" value="InterPro"/>
</dbReference>
<evidence type="ECO:0000256" key="1">
    <source>
        <dbReference type="ARBA" id="ARBA00004651"/>
    </source>
</evidence>
<protein>
    <submittedName>
        <fullName evidence="7">ABC transporter</fullName>
    </submittedName>
</protein>
<feature type="transmembrane region" description="Helical" evidence="6">
    <location>
        <begin position="102"/>
        <end position="131"/>
    </location>
</feature>
<gene>
    <name evidence="7" type="ORF">A3H70_03435</name>
</gene>
<dbReference type="EMBL" id="MHKO01000025">
    <property type="protein sequence ID" value="OGY92267.1"/>
    <property type="molecule type" value="Genomic_DNA"/>
</dbReference>